<dbReference type="RefSeq" id="WP_132486547.1">
    <property type="nucleotide sequence ID" value="NZ_SMKW01000022.1"/>
</dbReference>
<evidence type="ECO:0000256" key="2">
    <source>
        <dbReference type="PROSITE-ProRule" id="PRU00335"/>
    </source>
</evidence>
<reference evidence="4 5" key="1">
    <citation type="submission" date="2019-03" db="EMBL/GenBank/DDBJ databases">
        <title>Draft genome sequences of novel Actinobacteria.</title>
        <authorList>
            <person name="Sahin N."/>
            <person name="Ay H."/>
            <person name="Saygin H."/>
        </authorList>
    </citation>
    <scope>NUCLEOTIDE SEQUENCE [LARGE SCALE GENOMIC DNA]</scope>
    <source>
        <strain evidence="4 5">7K502</strain>
    </source>
</reference>
<dbReference type="Gene3D" id="1.10.357.10">
    <property type="entry name" value="Tetracycline Repressor, domain 2"/>
    <property type="match status" value="1"/>
</dbReference>
<dbReference type="PROSITE" id="PS01081">
    <property type="entry name" value="HTH_TETR_1"/>
    <property type="match status" value="1"/>
</dbReference>
<evidence type="ECO:0000313" key="4">
    <source>
        <dbReference type="EMBL" id="TDD50116.1"/>
    </source>
</evidence>
<evidence type="ECO:0000313" key="5">
    <source>
        <dbReference type="Proteomes" id="UP000294947"/>
    </source>
</evidence>
<dbReference type="SUPFAM" id="SSF46689">
    <property type="entry name" value="Homeodomain-like"/>
    <property type="match status" value="1"/>
</dbReference>
<protein>
    <submittedName>
        <fullName evidence="4">TetR family transcriptional regulator</fullName>
    </submittedName>
</protein>
<gene>
    <name evidence="4" type="ORF">E1288_18065</name>
</gene>
<dbReference type="OrthoDB" id="3296001at2"/>
<dbReference type="InterPro" id="IPR001647">
    <property type="entry name" value="HTH_TetR"/>
</dbReference>
<evidence type="ECO:0000259" key="3">
    <source>
        <dbReference type="PROSITE" id="PS50977"/>
    </source>
</evidence>
<proteinExistence type="predicted"/>
<dbReference type="AlphaFoldDB" id="A0A4R4YXI9"/>
<feature type="DNA-binding region" description="H-T-H motif" evidence="2">
    <location>
        <begin position="25"/>
        <end position="44"/>
    </location>
</feature>
<keyword evidence="1 2" id="KW-0238">DNA-binding</keyword>
<keyword evidence="5" id="KW-1185">Reference proteome</keyword>
<sequence>MAATAAQVTSVALRLTAERGLSGFTVEEVCEQVDISRRTFFNYFASKDDAVLGITARKDDDALTDQFLARGSASPGLSPTLLDELAELAVQRWERADITAESIRDVLAVFEREPRLLTRFVEKMQRDEQSDVELVEQREGLAPGDLRAAAAVQVIRALISAAVREFLTLSNSDSFAEILARRLAAARELFAPNLERKS</sequence>
<dbReference type="InterPro" id="IPR009057">
    <property type="entry name" value="Homeodomain-like_sf"/>
</dbReference>
<evidence type="ECO:0000256" key="1">
    <source>
        <dbReference type="ARBA" id="ARBA00023125"/>
    </source>
</evidence>
<dbReference type="Proteomes" id="UP000294947">
    <property type="component" value="Unassembled WGS sequence"/>
</dbReference>
<dbReference type="InterPro" id="IPR023772">
    <property type="entry name" value="DNA-bd_HTH_TetR-type_CS"/>
</dbReference>
<dbReference type="Pfam" id="PF00440">
    <property type="entry name" value="TetR_N"/>
    <property type="match status" value="1"/>
</dbReference>
<comment type="caution">
    <text evidence="4">The sequence shown here is derived from an EMBL/GenBank/DDBJ whole genome shotgun (WGS) entry which is preliminary data.</text>
</comment>
<dbReference type="PROSITE" id="PS50977">
    <property type="entry name" value="HTH_TETR_2"/>
    <property type="match status" value="1"/>
</dbReference>
<accession>A0A4R4YXI9</accession>
<name>A0A4R4YXI9_9PSEU</name>
<dbReference type="GO" id="GO:0003677">
    <property type="term" value="F:DNA binding"/>
    <property type="evidence" value="ECO:0007669"/>
    <property type="project" value="UniProtKB-UniRule"/>
</dbReference>
<dbReference type="EMBL" id="SMKW01000022">
    <property type="protein sequence ID" value="TDD50116.1"/>
    <property type="molecule type" value="Genomic_DNA"/>
</dbReference>
<organism evidence="4 5">
    <name type="scientific">Saccharopolyspora elongata</name>
    <dbReference type="NCBI Taxonomy" id="2530387"/>
    <lineage>
        <taxon>Bacteria</taxon>
        <taxon>Bacillati</taxon>
        <taxon>Actinomycetota</taxon>
        <taxon>Actinomycetes</taxon>
        <taxon>Pseudonocardiales</taxon>
        <taxon>Pseudonocardiaceae</taxon>
        <taxon>Saccharopolyspora</taxon>
    </lineage>
</organism>
<feature type="domain" description="HTH tetR-type" evidence="3">
    <location>
        <begin position="2"/>
        <end position="62"/>
    </location>
</feature>